<evidence type="ECO:0000313" key="3">
    <source>
        <dbReference type="Proteomes" id="UP001054837"/>
    </source>
</evidence>
<proteinExistence type="predicted"/>
<evidence type="ECO:0000256" key="1">
    <source>
        <dbReference type="SAM" id="MobiDB-lite"/>
    </source>
</evidence>
<comment type="caution">
    <text evidence="2">The sequence shown here is derived from an EMBL/GenBank/DDBJ whole genome shotgun (WGS) entry which is preliminary data.</text>
</comment>
<feature type="region of interest" description="Disordered" evidence="1">
    <location>
        <begin position="1"/>
        <end position="21"/>
    </location>
</feature>
<dbReference type="Proteomes" id="UP001054837">
    <property type="component" value="Unassembled WGS sequence"/>
</dbReference>
<reference evidence="2 3" key="1">
    <citation type="submission" date="2021-06" db="EMBL/GenBank/DDBJ databases">
        <title>Caerostris darwini draft genome.</title>
        <authorList>
            <person name="Kono N."/>
            <person name="Arakawa K."/>
        </authorList>
    </citation>
    <scope>NUCLEOTIDE SEQUENCE [LARGE SCALE GENOMIC DNA]</scope>
</reference>
<dbReference type="EMBL" id="BPLQ01015712">
    <property type="protein sequence ID" value="GIY90362.1"/>
    <property type="molecule type" value="Genomic_DNA"/>
</dbReference>
<name>A0AAV4X6Z0_9ARAC</name>
<dbReference type="AlphaFoldDB" id="A0AAV4X6Z0"/>
<protein>
    <submittedName>
        <fullName evidence="2">Uncharacterized protein</fullName>
    </submittedName>
</protein>
<sequence>MRNKCISERYHQKEKMSPAQTRNKLHGFAPSCLQESFHLCKYLPIRHFEVIGRTSCRGIKEHEREINQTGNVLRIPHLLFPLQISPQRAFSARQFREEEIAGFNK</sequence>
<feature type="compositionally biased region" description="Basic and acidic residues" evidence="1">
    <location>
        <begin position="1"/>
        <end position="16"/>
    </location>
</feature>
<accession>A0AAV4X6Z0</accession>
<organism evidence="2 3">
    <name type="scientific">Caerostris darwini</name>
    <dbReference type="NCBI Taxonomy" id="1538125"/>
    <lineage>
        <taxon>Eukaryota</taxon>
        <taxon>Metazoa</taxon>
        <taxon>Ecdysozoa</taxon>
        <taxon>Arthropoda</taxon>
        <taxon>Chelicerata</taxon>
        <taxon>Arachnida</taxon>
        <taxon>Araneae</taxon>
        <taxon>Araneomorphae</taxon>
        <taxon>Entelegynae</taxon>
        <taxon>Araneoidea</taxon>
        <taxon>Araneidae</taxon>
        <taxon>Caerostris</taxon>
    </lineage>
</organism>
<gene>
    <name evidence="2" type="ORF">CDAR_417291</name>
</gene>
<keyword evidence="3" id="KW-1185">Reference proteome</keyword>
<evidence type="ECO:0000313" key="2">
    <source>
        <dbReference type="EMBL" id="GIY90362.1"/>
    </source>
</evidence>